<dbReference type="AlphaFoldDB" id="A0AAV0WQ41"/>
<evidence type="ECO:0000256" key="1">
    <source>
        <dbReference type="SAM" id="MobiDB-lite"/>
    </source>
</evidence>
<feature type="compositionally biased region" description="Pro residues" evidence="1">
    <location>
        <begin position="144"/>
        <end position="154"/>
    </location>
</feature>
<evidence type="ECO:0000313" key="3">
    <source>
        <dbReference type="Proteomes" id="UP001160148"/>
    </source>
</evidence>
<evidence type="ECO:0008006" key="4">
    <source>
        <dbReference type="Google" id="ProtNLM"/>
    </source>
</evidence>
<feature type="region of interest" description="Disordered" evidence="1">
    <location>
        <begin position="118"/>
        <end position="173"/>
    </location>
</feature>
<gene>
    <name evidence="2" type="ORF">MEUPH1_LOCUS13436</name>
</gene>
<sequence>MSRQHEAIGTGERRRHEYRFTGVWVPSSRGWLMRHGDERRKKSPKMKTKNSNDDFSSLIIVYEHEERLGEKSFPGILRTTGTTRVKIIQHCAVIQSEMNAPQSGGAERLIVNARHLEPQENRRPRGPGKKIISVRRGGGGFPGQAPPSGRPPPRVTVTGPRYRRRARDRDGTT</sequence>
<comment type="caution">
    <text evidence="2">The sequence shown here is derived from an EMBL/GenBank/DDBJ whole genome shotgun (WGS) entry which is preliminary data.</text>
</comment>
<proteinExistence type="predicted"/>
<dbReference type="EMBL" id="CARXXK010000002">
    <property type="protein sequence ID" value="CAI6357853.1"/>
    <property type="molecule type" value="Genomic_DNA"/>
</dbReference>
<reference evidence="2 3" key="1">
    <citation type="submission" date="2023-01" db="EMBL/GenBank/DDBJ databases">
        <authorList>
            <person name="Whitehead M."/>
        </authorList>
    </citation>
    <scope>NUCLEOTIDE SEQUENCE [LARGE SCALE GENOMIC DNA]</scope>
</reference>
<organism evidence="2 3">
    <name type="scientific">Macrosiphum euphorbiae</name>
    <name type="common">potato aphid</name>
    <dbReference type="NCBI Taxonomy" id="13131"/>
    <lineage>
        <taxon>Eukaryota</taxon>
        <taxon>Metazoa</taxon>
        <taxon>Ecdysozoa</taxon>
        <taxon>Arthropoda</taxon>
        <taxon>Hexapoda</taxon>
        <taxon>Insecta</taxon>
        <taxon>Pterygota</taxon>
        <taxon>Neoptera</taxon>
        <taxon>Paraneoptera</taxon>
        <taxon>Hemiptera</taxon>
        <taxon>Sternorrhyncha</taxon>
        <taxon>Aphidomorpha</taxon>
        <taxon>Aphidoidea</taxon>
        <taxon>Aphididae</taxon>
        <taxon>Macrosiphini</taxon>
        <taxon>Macrosiphum</taxon>
    </lineage>
</organism>
<dbReference type="Proteomes" id="UP001160148">
    <property type="component" value="Unassembled WGS sequence"/>
</dbReference>
<name>A0AAV0WQ41_9HEMI</name>
<protein>
    <recommendedName>
        <fullName evidence="4">Ribosomal protein L2</fullName>
    </recommendedName>
</protein>
<evidence type="ECO:0000313" key="2">
    <source>
        <dbReference type="EMBL" id="CAI6357853.1"/>
    </source>
</evidence>
<accession>A0AAV0WQ41</accession>
<keyword evidence="3" id="KW-1185">Reference proteome</keyword>